<keyword evidence="3 11" id="KW-0436">Ligase</keyword>
<feature type="binding site" evidence="11">
    <location>
        <begin position="130"/>
        <end position="136"/>
    </location>
    <ligand>
        <name>ATP</name>
        <dbReference type="ChEBI" id="CHEBI:30616"/>
    </ligand>
</feature>
<feature type="binding site" evidence="11">
    <location>
        <begin position="172"/>
        <end position="173"/>
    </location>
    <ligand>
        <name>UDP-N-acetyl-alpha-D-muramoyl-L-alanyl-D-glutamate</name>
        <dbReference type="ChEBI" id="CHEBI:83900"/>
    </ligand>
</feature>
<keyword evidence="8 11" id="KW-0573">Peptidoglycan synthesis</keyword>
<comment type="catalytic activity">
    <reaction evidence="11">
        <text>UDP-N-acetyl-alpha-D-muramoyl-L-alanyl-D-glutamate + meso-2,6-diaminopimelate + ATP = UDP-N-acetyl-alpha-D-muramoyl-L-alanyl-gamma-D-glutamyl-meso-2,6-diaminopimelate + ADP + phosphate + H(+)</text>
        <dbReference type="Rhea" id="RHEA:23676"/>
        <dbReference type="ChEBI" id="CHEBI:15378"/>
        <dbReference type="ChEBI" id="CHEBI:30616"/>
        <dbReference type="ChEBI" id="CHEBI:43474"/>
        <dbReference type="ChEBI" id="CHEBI:57791"/>
        <dbReference type="ChEBI" id="CHEBI:83900"/>
        <dbReference type="ChEBI" id="CHEBI:83905"/>
        <dbReference type="ChEBI" id="CHEBI:456216"/>
        <dbReference type="EC" id="6.3.2.13"/>
    </reaction>
</comment>
<feature type="binding site" evidence="11">
    <location>
        <position position="207"/>
    </location>
    <ligand>
        <name>UDP-N-acetyl-alpha-D-muramoyl-L-alanyl-D-glutamate</name>
        <dbReference type="ChEBI" id="CHEBI:83900"/>
    </ligand>
</feature>
<evidence type="ECO:0000256" key="3">
    <source>
        <dbReference type="ARBA" id="ARBA00022598"/>
    </source>
</evidence>
<dbReference type="InterPro" id="IPR005761">
    <property type="entry name" value="UDP-N-AcMur-Glu-dNH2Pim_ligase"/>
</dbReference>
<protein>
    <recommendedName>
        <fullName evidence="11">UDP-N-acetylmuramoyl-L-alanyl-D-glutamate--2,6-diaminopimelate ligase</fullName>
        <ecNumber evidence="11">6.3.2.13</ecNumber>
    </recommendedName>
    <alternativeName>
        <fullName evidence="11">Meso-A2pm-adding enzyme</fullName>
    </alternativeName>
    <alternativeName>
        <fullName evidence="11">Meso-diaminopimelate-adding enzyme</fullName>
    </alternativeName>
    <alternativeName>
        <fullName evidence="11">UDP-MurNAc-L-Ala-D-Glu:meso-diaminopimelate ligase</fullName>
    </alternativeName>
    <alternativeName>
        <fullName evidence="11">UDP-MurNAc-tripeptide synthetase</fullName>
    </alternativeName>
    <alternativeName>
        <fullName evidence="11">UDP-N-acetylmuramyl-tripeptide synthetase</fullName>
    </alternativeName>
</protein>
<comment type="caution">
    <text evidence="16">The sequence shown here is derived from an EMBL/GenBank/DDBJ whole genome shotgun (WGS) entry which is preliminary data.</text>
</comment>
<comment type="caution">
    <text evidence="11">Lacks conserved residue(s) required for the propagation of feature annotation.</text>
</comment>
<dbReference type="NCBIfam" id="NF001126">
    <property type="entry name" value="PRK00139.1-4"/>
    <property type="match status" value="1"/>
</dbReference>
<dbReference type="PANTHER" id="PTHR23135:SF4">
    <property type="entry name" value="UDP-N-ACETYLMURAMOYL-L-ALANYL-D-GLUTAMATE--2,6-DIAMINOPIMELATE LIGASE MURE HOMOLOG, CHLOROPLASTIC"/>
    <property type="match status" value="1"/>
</dbReference>
<feature type="domain" description="Mur ligase N-terminal catalytic" evidence="13">
    <location>
        <begin position="47"/>
        <end position="88"/>
    </location>
</feature>
<dbReference type="NCBIfam" id="TIGR01085">
    <property type="entry name" value="murE"/>
    <property type="match status" value="1"/>
</dbReference>
<dbReference type="GO" id="GO:0016874">
    <property type="term" value="F:ligase activity"/>
    <property type="evidence" value="ECO:0007669"/>
    <property type="project" value="UniProtKB-KW"/>
</dbReference>
<keyword evidence="7 11" id="KW-0133">Cell shape</keyword>
<dbReference type="InterPro" id="IPR013221">
    <property type="entry name" value="Mur_ligase_cen"/>
</dbReference>
<evidence type="ECO:0000256" key="11">
    <source>
        <dbReference type="HAMAP-Rule" id="MF_00208"/>
    </source>
</evidence>
<comment type="similarity">
    <text evidence="1 11">Belongs to the MurCDEF family. MurE subfamily.</text>
</comment>
<evidence type="ECO:0000313" key="17">
    <source>
        <dbReference type="Proteomes" id="UP001162135"/>
    </source>
</evidence>
<accession>A0ABT6I7R9</accession>
<evidence type="ECO:0000256" key="5">
    <source>
        <dbReference type="ARBA" id="ARBA00022741"/>
    </source>
</evidence>
<evidence type="ECO:0000259" key="14">
    <source>
        <dbReference type="Pfam" id="PF02875"/>
    </source>
</evidence>
<keyword evidence="17" id="KW-1185">Reference proteome</keyword>
<dbReference type="InterPro" id="IPR035911">
    <property type="entry name" value="MurE/MurF_N"/>
</dbReference>
<dbReference type="Gene3D" id="3.40.1390.10">
    <property type="entry name" value="MurE/MurF, N-terminal domain"/>
    <property type="match status" value="1"/>
</dbReference>
<dbReference type="NCBIfam" id="NF001124">
    <property type="entry name" value="PRK00139.1-2"/>
    <property type="match status" value="1"/>
</dbReference>
<name>A0ABT6I7R9_9GAMM</name>
<dbReference type="SUPFAM" id="SSF53623">
    <property type="entry name" value="MurD-like peptide ligases, catalytic domain"/>
    <property type="match status" value="1"/>
</dbReference>
<feature type="binding site" evidence="11">
    <location>
        <begin position="431"/>
        <end position="434"/>
    </location>
    <ligand>
        <name>meso-2,6-diaminopimelate</name>
        <dbReference type="ChEBI" id="CHEBI:57791"/>
    </ligand>
</feature>
<keyword evidence="5 11" id="KW-0547">Nucleotide-binding</keyword>
<evidence type="ECO:0000256" key="9">
    <source>
        <dbReference type="ARBA" id="ARBA00023306"/>
    </source>
</evidence>
<dbReference type="PROSITE" id="PS01011">
    <property type="entry name" value="FOLYLPOLYGLU_SYNT_1"/>
    <property type="match status" value="1"/>
</dbReference>
<evidence type="ECO:0000256" key="4">
    <source>
        <dbReference type="ARBA" id="ARBA00022618"/>
    </source>
</evidence>
<evidence type="ECO:0000256" key="10">
    <source>
        <dbReference type="ARBA" id="ARBA00023316"/>
    </source>
</evidence>
<evidence type="ECO:0000256" key="12">
    <source>
        <dbReference type="RuleBase" id="RU004135"/>
    </source>
</evidence>
<dbReference type="RefSeq" id="WP_110717697.1">
    <property type="nucleotide sequence ID" value="NZ_PGFS01000001.1"/>
</dbReference>
<reference evidence="16" key="2">
    <citation type="submission" date="2017-11" db="EMBL/GenBank/DDBJ databases">
        <authorList>
            <person name="Das S.K."/>
        </authorList>
    </citation>
    <scope>NUCLEOTIDE SEQUENCE</scope>
    <source>
        <strain evidence="16">S4-41</strain>
    </source>
</reference>
<evidence type="ECO:0000256" key="1">
    <source>
        <dbReference type="ARBA" id="ARBA00005898"/>
    </source>
</evidence>
<dbReference type="Pfam" id="PF01225">
    <property type="entry name" value="Mur_ligase"/>
    <property type="match status" value="1"/>
</dbReference>
<keyword evidence="4 11" id="KW-0132">Cell division</keyword>
<dbReference type="SUPFAM" id="SSF53244">
    <property type="entry name" value="MurD-like peptide ligases, peptide-binding domain"/>
    <property type="match status" value="1"/>
</dbReference>
<comment type="subcellular location">
    <subcellularLocation>
        <location evidence="11 12">Cytoplasm</location>
    </subcellularLocation>
</comment>
<dbReference type="Proteomes" id="UP001162135">
    <property type="component" value="Unassembled WGS sequence"/>
</dbReference>
<dbReference type="Pfam" id="PF02875">
    <property type="entry name" value="Mur_ligase_C"/>
    <property type="match status" value="1"/>
</dbReference>
<evidence type="ECO:0000313" key="16">
    <source>
        <dbReference type="EMBL" id="MDH4573568.1"/>
    </source>
</evidence>
<feature type="domain" description="Mur ligase central" evidence="15">
    <location>
        <begin position="128"/>
        <end position="328"/>
    </location>
</feature>
<evidence type="ECO:0000259" key="15">
    <source>
        <dbReference type="Pfam" id="PF08245"/>
    </source>
</evidence>
<sequence>MRIDTARLATALTELWPDVASSSDKPAPPERLAAWLSAAAEVTLAQDSRQVEKGDLFLAVPGVSVDGREFISRALDAGAAGVLCEAEGLATAWATDERVLALPGLTSRLAALGRRLFAVPESLQLIGVTGTNGKSSVTYYIATLLEALGTPAAVIGTLGYGRPGDVRAAVQTTPGPLALQQMLGELASDGVEVVAMEVSSHALAQERLGDTRVDAAVFTNLSRDHLDYHGSMAAYAAAKARLFRRGSIRLAVVNGDDPLARLMLAGLPDGIRVLASGGGEATTLRVVDCEALPNGLRAIVATPENEGVLELALMGRFNLDNALLAIATLHGLGYPLASLWQAASALQPVPGRMQRLPRDDAGKAPVVVVDYAHTPDALENALSALRDHLPGRQGSALWCVFGCGGDRDSGKRPLMAAIAEKLADRIVVTDDNPRSEDPQTIRDQIAAGLSPEARAESWSVEGREAAIERVIAAAGDEDIVLIAGKGHEDYQEVAGIRQPFSDVEVASRCLRLRETSA</sequence>
<keyword evidence="10 11" id="KW-0961">Cell wall biogenesis/degradation</keyword>
<feature type="binding site" evidence="11">
    <location>
        <position position="205"/>
    </location>
    <ligand>
        <name>UDP-N-acetyl-alpha-D-muramoyl-L-alanyl-D-glutamate</name>
        <dbReference type="ChEBI" id="CHEBI:83900"/>
    </ligand>
</feature>
<dbReference type="EMBL" id="PGFS01000001">
    <property type="protein sequence ID" value="MDH4573568.1"/>
    <property type="molecule type" value="Genomic_DNA"/>
</dbReference>
<feature type="binding site" evidence="11">
    <location>
        <position position="171"/>
    </location>
    <ligand>
        <name>UDP-N-acetyl-alpha-D-muramoyl-L-alanyl-D-glutamate</name>
        <dbReference type="ChEBI" id="CHEBI:83900"/>
    </ligand>
</feature>
<comment type="PTM">
    <text evidence="11">Carboxylation is probably crucial for Mg(2+) binding and, consequently, for the gamma-phosphate positioning of ATP.</text>
</comment>
<keyword evidence="11" id="KW-0460">Magnesium</keyword>
<dbReference type="HAMAP" id="MF_00208">
    <property type="entry name" value="MurE"/>
    <property type="match status" value="1"/>
</dbReference>
<feature type="binding site" evidence="11">
    <location>
        <position position="199"/>
    </location>
    <ligand>
        <name>UDP-N-acetyl-alpha-D-muramoyl-L-alanyl-D-glutamate</name>
        <dbReference type="ChEBI" id="CHEBI:83900"/>
    </ligand>
</feature>
<gene>
    <name evidence="11" type="primary">murE</name>
    <name evidence="16" type="ORF">CUR86_14750</name>
</gene>
<reference evidence="16" key="1">
    <citation type="journal article" date="2015" name="Antonie Van Leeuwenhoek">
        <title>Comparative 16S rRNA signatures and multilocus sequence analysis for the genus Salinicola and description of Salinicola acroporae sp. nov., isolated from coral Acropora digitifera.</title>
        <authorList>
            <person name="Lepcha R.T."/>
            <person name="Poddar A."/>
            <person name="Schumann P."/>
            <person name="Das S.K."/>
        </authorList>
    </citation>
    <scope>NUCLEOTIDE SEQUENCE</scope>
    <source>
        <strain evidence="16">S4-41</strain>
    </source>
</reference>
<feature type="binding site" evidence="11">
    <location>
        <position position="488"/>
    </location>
    <ligand>
        <name>meso-2,6-diaminopimelate</name>
        <dbReference type="ChEBI" id="CHEBI:57791"/>
    </ligand>
</feature>
<keyword evidence="6 11" id="KW-0067">ATP-binding</keyword>
<feature type="binding site" evidence="11">
    <location>
        <position position="484"/>
    </location>
    <ligand>
        <name>meso-2,6-diaminopimelate</name>
        <dbReference type="ChEBI" id="CHEBI:57791"/>
    </ligand>
</feature>
<dbReference type="InterPro" id="IPR004101">
    <property type="entry name" value="Mur_ligase_C"/>
</dbReference>
<dbReference type="Gene3D" id="3.90.190.20">
    <property type="entry name" value="Mur ligase, C-terminal domain"/>
    <property type="match status" value="1"/>
</dbReference>
<proteinExistence type="inferred from homology"/>
<evidence type="ECO:0000256" key="6">
    <source>
        <dbReference type="ARBA" id="ARBA00022840"/>
    </source>
</evidence>
<dbReference type="SUPFAM" id="SSF63418">
    <property type="entry name" value="MurE/MurF N-terminal domain"/>
    <property type="match status" value="1"/>
</dbReference>
<evidence type="ECO:0000256" key="2">
    <source>
        <dbReference type="ARBA" id="ARBA00022490"/>
    </source>
</evidence>
<dbReference type="Pfam" id="PF08245">
    <property type="entry name" value="Mur_ligase_M"/>
    <property type="match status" value="1"/>
</dbReference>
<dbReference type="InterPro" id="IPR036565">
    <property type="entry name" value="Mur-like_cat_sf"/>
</dbReference>
<comment type="function">
    <text evidence="11">Catalyzes the addition of meso-diaminopimelic acid to the nucleotide precursor UDP-N-acetylmuramoyl-L-alanyl-D-glutamate (UMAG) in the biosynthesis of bacterial cell-wall peptidoglycan.</text>
</comment>
<evidence type="ECO:0000256" key="8">
    <source>
        <dbReference type="ARBA" id="ARBA00022984"/>
    </source>
</evidence>
<dbReference type="InterPro" id="IPR036615">
    <property type="entry name" value="Mur_ligase_C_dom_sf"/>
</dbReference>
<feature type="modified residue" description="N6-carboxylysine" evidence="11">
    <location>
        <position position="239"/>
    </location>
</feature>
<feature type="domain" description="Mur ligase C-terminal" evidence="14">
    <location>
        <begin position="351"/>
        <end position="486"/>
    </location>
</feature>
<dbReference type="Gene3D" id="3.40.1190.10">
    <property type="entry name" value="Mur-like, catalytic domain"/>
    <property type="match status" value="1"/>
</dbReference>
<organism evidence="16 17">
    <name type="scientific">Salinicola acroporae</name>
    <dbReference type="NCBI Taxonomy" id="1541440"/>
    <lineage>
        <taxon>Bacteria</taxon>
        <taxon>Pseudomonadati</taxon>
        <taxon>Pseudomonadota</taxon>
        <taxon>Gammaproteobacteria</taxon>
        <taxon>Oceanospirillales</taxon>
        <taxon>Halomonadaceae</taxon>
        <taxon>Salinicola</taxon>
    </lineage>
</organism>
<dbReference type="InterPro" id="IPR000713">
    <property type="entry name" value="Mur_ligase_N"/>
</dbReference>
<evidence type="ECO:0000256" key="7">
    <source>
        <dbReference type="ARBA" id="ARBA00022960"/>
    </source>
</evidence>
<dbReference type="PANTHER" id="PTHR23135">
    <property type="entry name" value="MUR LIGASE FAMILY MEMBER"/>
    <property type="match status" value="1"/>
</dbReference>
<dbReference type="InterPro" id="IPR018109">
    <property type="entry name" value="Folylpolyglutamate_synth_CS"/>
</dbReference>
<keyword evidence="9 11" id="KW-0131">Cell cycle</keyword>
<keyword evidence="2 11" id="KW-0963">Cytoplasm</keyword>
<feature type="short sequence motif" description="Meso-diaminopimelate recognition motif" evidence="11">
    <location>
        <begin position="431"/>
        <end position="434"/>
    </location>
</feature>
<comment type="cofactor">
    <cofactor evidence="11">
        <name>Mg(2+)</name>
        <dbReference type="ChEBI" id="CHEBI:18420"/>
    </cofactor>
</comment>
<comment type="pathway">
    <text evidence="11 12">Cell wall biogenesis; peptidoglycan biosynthesis.</text>
</comment>
<feature type="binding site" evidence="11">
    <location>
        <position position="48"/>
    </location>
    <ligand>
        <name>UDP-N-acetyl-alpha-D-muramoyl-L-alanyl-D-glutamate</name>
        <dbReference type="ChEBI" id="CHEBI:83900"/>
    </ligand>
</feature>
<dbReference type="EC" id="6.3.2.13" evidence="11"/>
<feature type="binding site" evidence="11">
    <location>
        <position position="407"/>
    </location>
    <ligand>
        <name>meso-2,6-diaminopimelate</name>
        <dbReference type="ChEBI" id="CHEBI:57791"/>
    </ligand>
</feature>
<evidence type="ECO:0000259" key="13">
    <source>
        <dbReference type="Pfam" id="PF01225"/>
    </source>
</evidence>